<dbReference type="InterPro" id="IPR001763">
    <property type="entry name" value="Rhodanese-like_dom"/>
</dbReference>
<feature type="signal peptide" evidence="5">
    <location>
        <begin position="1"/>
        <end position="20"/>
    </location>
</feature>
<dbReference type="Pfam" id="PF00581">
    <property type="entry name" value="Rhodanese"/>
    <property type="match status" value="2"/>
</dbReference>
<evidence type="ECO:0000256" key="3">
    <source>
        <dbReference type="RuleBase" id="RU000507"/>
    </source>
</evidence>
<comment type="catalytic activity">
    <reaction evidence="2">
        <text>thiosulfate + hydrogen cyanide = thiocyanate + sulfite + 2 H(+)</text>
        <dbReference type="Rhea" id="RHEA:16881"/>
        <dbReference type="ChEBI" id="CHEBI:15378"/>
        <dbReference type="ChEBI" id="CHEBI:17359"/>
        <dbReference type="ChEBI" id="CHEBI:18022"/>
        <dbReference type="ChEBI" id="CHEBI:18407"/>
        <dbReference type="ChEBI" id="CHEBI:33542"/>
        <dbReference type="EC" id="2.8.1.1"/>
    </reaction>
</comment>
<evidence type="ECO:0000313" key="8">
    <source>
        <dbReference type="Proteomes" id="UP000037267"/>
    </source>
</evidence>
<dbReference type="SMART" id="SM00450">
    <property type="entry name" value="RHOD"/>
    <property type="match status" value="2"/>
</dbReference>
<dbReference type="AlphaFoldDB" id="A0A0L0W7G4"/>
<dbReference type="Gene3D" id="3.40.250.10">
    <property type="entry name" value="Rhodanese-like domain"/>
    <property type="match status" value="2"/>
</dbReference>
<dbReference type="SUPFAM" id="SSF52821">
    <property type="entry name" value="Rhodanese/Cell cycle control phosphatase"/>
    <property type="match status" value="2"/>
</dbReference>
<gene>
    <name evidence="7" type="primary">cysA</name>
    <name evidence="7" type="ORF">CLPU_20c00260</name>
</gene>
<sequence length="319" mass="35664">MLSKKIALIGVLALSLTVATVGCSKKTETNQTNQEKTTEDTTSASKKEDNKQEKNQKGYAKPESIITAKELKDLKEAVIIDLRDGKLPGGYIPGAVKIKRDDIMTEVNGVSKMMVNREKIEEVLSKAGIKNDDTVVIYDADNGLWASRLWWTMKVYGHENVKILEGGVDAWKKAGFETKALSDEKEATQYKAQEPNKDYVADLDFIKKNSDNKNVIPLDSRSEKEVKDGSIPKSVWIEWTQVLNEDGTFKSAEELEKLYGEKGITKDKEAILPFCQSGVKSAHTVFVLRELLGYENVKNYDGSWAEYEKSGLEVSKPLD</sequence>
<dbReference type="InterPro" id="IPR001307">
    <property type="entry name" value="Thiosulphate_STrfase_CS"/>
</dbReference>
<dbReference type="PROSITE" id="PS00683">
    <property type="entry name" value="RHODANESE_2"/>
    <property type="match status" value="1"/>
</dbReference>
<dbReference type="InterPro" id="IPR036873">
    <property type="entry name" value="Rhodanese-like_dom_sf"/>
</dbReference>
<feature type="region of interest" description="Disordered" evidence="4">
    <location>
        <begin position="28"/>
        <end position="60"/>
    </location>
</feature>
<accession>A0A0L0W7G4</accession>
<evidence type="ECO:0000256" key="5">
    <source>
        <dbReference type="SAM" id="SignalP"/>
    </source>
</evidence>
<protein>
    <recommendedName>
        <fullName evidence="3">Sulfurtransferase</fullName>
    </recommendedName>
</protein>
<dbReference type="RefSeq" id="WP_050378603.1">
    <property type="nucleotide sequence ID" value="NZ_LGSS01000020.1"/>
</dbReference>
<dbReference type="PROSITE" id="PS50206">
    <property type="entry name" value="RHODANESE_3"/>
    <property type="match status" value="2"/>
</dbReference>
<evidence type="ECO:0000256" key="2">
    <source>
        <dbReference type="ARBA" id="ARBA00047549"/>
    </source>
</evidence>
<feature type="domain" description="Rhodanese" evidence="6">
    <location>
        <begin position="73"/>
        <end position="180"/>
    </location>
</feature>
<evidence type="ECO:0000313" key="7">
    <source>
        <dbReference type="EMBL" id="KNF07250.1"/>
    </source>
</evidence>
<comment type="caution">
    <text evidence="7">The sequence shown here is derived from an EMBL/GenBank/DDBJ whole genome shotgun (WGS) entry which is preliminary data.</text>
</comment>
<evidence type="ECO:0000256" key="1">
    <source>
        <dbReference type="ARBA" id="ARBA00022737"/>
    </source>
</evidence>
<feature type="compositionally biased region" description="Basic and acidic residues" evidence="4">
    <location>
        <begin position="45"/>
        <end position="56"/>
    </location>
</feature>
<evidence type="ECO:0000256" key="4">
    <source>
        <dbReference type="SAM" id="MobiDB-lite"/>
    </source>
</evidence>
<dbReference type="PROSITE" id="PS51257">
    <property type="entry name" value="PROKAR_LIPOPROTEIN"/>
    <property type="match status" value="1"/>
</dbReference>
<organism evidence="7 8">
    <name type="scientific">Gottschalkia purinilytica</name>
    <name type="common">Clostridium purinilyticum</name>
    <dbReference type="NCBI Taxonomy" id="1503"/>
    <lineage>
        <taxon>Bacteria</taxon>
        <taxon>Bacillati</taxon>
        <taxon>Bacillota</taxon>
        <taxon>Tissierellia</taxon>
        <taxon>Tissierellales</taxon>
        <taxon>Gottschalkiaceae</taxon>
        <taxon>Gottschalkia</taxon>
    </lineage>
</organism>
<dbReference type="STRING" id="1503.CLPU_20c00260"/>
<dbReference type="OrthoDB" id="9770030at2"/>
<dbReference type="GO" id="GO:0004792">
    <property type="term" value="F:thiosulfate-cyanide sulfurtransferase activity"/>
    <property type="evidence" value="ECO:0007669"/>
    <property type="project" value="UniProtKB-EC"/>
</dbReference>
<dbReference type="EMBL" id="LGSS01000020">
    <property type="protein sequence ID" value="KNF07250.1"/>
    <property type="molecule type" value="Genomic_DNA"/>
</dbReference>
<dbReference type="CDD" id="cd01449">
    <property type="entry name" value="TST_Repeat_2"/>
    <property type="match status" value="1"/>
</dbReference>
<keyword evidence="1" id="KW-0677">Repeat</keyword>
<evidence type="ECO:0000259" key="6">
    <source>
        <dbReference type="PROSITE" id="PS50206"/>
    </source>
</evidence>
<dbReference type="CDD" id="cd01448">
    <property type="entry name" value="TST_Repeat_1"/>
    <property type="match status" value="1"/>
</dbReference>
<feature type="chain" id="PRO_5038469822" description="Sulfurtransferase" evidence="5">
    <location>
        <begin position="21"/>
        <end position="319"/>
    </location>
</feature>
<proteinExistence type="predicted"/>
<dbReference type="PATRIC" id="fig|1503.3.peg.1286"/>
<dbReference type="PANTHER" id="PTHR43855:SF1">
    <property type="entry name" value="THIOSULFATE SULFURTRANSFERASE"/>
    <property type="match status" value="1"/>
</dbReference>
<keyword evidence="3 7" id="KW-0808">Transferase</keyword>
<feature type="domain" description="Rhodanese" evidence="6">
    <location>
        <begin position="211"/>
        <end position="316"/>
    </location>
</feature>
<keyword evidence="8" id="KW-1185">Reference proteome</keyword>
<reference evidence="8" key="1">
    <citation type="submission" date="2015-07" db="EMBL/GenBank/DDBJ databases">
        <title>Draft genome sequence of the purine-degrading Gottschalkia purinilyticum DSM 1384 (formerly Clostridium purinilyticum).</title>
        <authorList>
            <person name="Poehlein A."/>
            <person name="Schiel-Bengelsdorf B."/>
            <person name="Bengelsdorf F.R."/>
            <person name="Daniel R."/>
            <person name="Duerre P."/>
        </authorList>
    </citation>
    <scope>NUCLEOTIDE SEQUENCE [LARGE SCALE GENOMIC DNA]</scope>
    <source>
        <strain evidence="8">DSM 1384</strain>
    </source>
</reference>
<dbReference type="InterPro" id="IPR051126">
    <property type="entry name" value="Thiosulfate_sulfurtransferase"/>
</dbReference>
<name>A0A0L0W7G4_GOTPU</name>
<keyword evidence="5" id="KW-0732">Signal</keyword>
<dbReference type="PANTHER" id="PTHR43855">
    <property type="entry name" value="THIOSULFATE SULFURTRANSFERASE"/>
    <property type="match status" value="1"/>
</dbReference>
<dbReference type="Proteomes" id="UP000037267">
    <property type="component" value="Unassembled WGS sequence"/>
</dbReference>